<dbReference type="RefSeq" id="WP_072909478.1">
    <property type="nucleotide sequence ID" value="NZ_FQZT01000012.1"/>
</dbReference>
<dbReference type="PANTHER" id="PTHR43390:SF1">
    <property type="entry name" value="CHLOROPLAST PROCESSING PEPTIDASE"/>
    <property type="match status" value="1"/>
</dbReference>
<dbReference type="NCBIfam" id="TIGR02227">
    <property type="entry name" value="sigpep_I_bact"/>
    <property type="match status" value="1"/>
</dbReference>
<feature type="active site" evidence="6">
    <location>
        <position position="145"/>
    </location>
</feature>
<dbReference type="EC" id="3.4.21.89" evidence="3 7"/>
<protein>
    <recommendedName>
        <fullName evidence="4 7">Signal peptidase I</fullName>
        <ecNumber evidence="3 7">3.4.21.89</ecNumber>
    </recommendedName>
</protein>
<comment type="catalytic activity">
    <reaction evidence="1 7">
        <text>Cleavage of hydrophobic, N-terminal signal or leader sequences from secreted and periplasmic proteins.</text>
        <dbReference type="EC" id="3.4.21.89"/>
    </reaction>
</comment>
<proteinExistence type="inferred from homology"/>
<evidence type="ECO:0000256" key="2">
    <source>
        <dbReference type="ARBA" id="ARBA00009370"/>
    </source>
</evidence>
<keyword evidence="5 7" id="KW-0378">Hydrolase</keyword>
<evidence type="ECO:0000313" key="9">
    <source>
        <dbReference type="EMBL" id="SHJ67717.1"/>
    </source>
</evidence>
<dbReference type="GO" id="GO:0004252">
    <property type="term" value="F:serine-type endopeptidase activity"/>
    <property type="evidence" value="ECO:0007669"/>
    <property type="project" value="InterPro"/>
</dbReference>
<evidence type="ECO:0000256" key="6">
    <source>
        <dbReference type="PIRSR" id="PIRSR600223-1"/>
    </source>
</evidence>
<keyword evidence="10" id="KW-1185">Reference proteome</keyword>
<dbReference type="AlphaFoldDB" id="A0A1M6L945"/>
<feature type="active site" evidence="6">
    <location>
        <position position="101"/>
    </location>
</feature>
<evidence type="ECO:0000313" key="10">
    <source>
        <dbReference type="Proteomes" id="UP000184171"/>
    </source>
</evidence>
<dbReference type="CDD" id="cd06530">
    <property type="entry name" value="S26_SPase_I"/>
    <property type="match status" value="1"/>
</dbReference>
<evidence type="ECO:0000256" key="4">
    <source>
        <dbReference type="ARBA" id="ARBA00019232"/>
    </source>
</evidence>
<comment type="similarity">
    <text evidence="2 7">Belongs to the peptidase S26 family.</text>
</comment>
<dbReference type="GO" id="GO:0006465">
    <property type="term" value="P:signal peptide processing"/>
    <property type="evidence" value="ECO:0007669"/>
    <property type="project" value="InterPro"/>
</dbReference>
<reference evidence="9 10" key="1">
    <citation type="submission" date="2016-11" db="EMBL/GenBank/DDBJ databases">
        <authorList>
            <person name="Jaros S."/>
            <person name="Januszkiewicz K."/>
            <person name="Wedrychowicz H."/>
        </authorList>
    </citation>
    <scope>NUCLEOTIDE SEQUENCE [LARGE SCALE GENOMIC DNA]</scope>
    <source>
        <strain evidence="9 10">DSM 5091</strain>
    </source>
</reference>
<dbReference type="GO" id="GO:0009003">
    <property type="term" value="F:signal peptidase activity"/>
    <property type="evidence" value="ECO:0007669"/>
    <property type="project" value="UniProtKB-EC"/>
</dbReference>
<dbReference type="OrthoDB" id="9815782at2"/>
<dbReference type="InterPro" id="IPR019757">
    <property type="entry name" value="Pept_S26A_signal_pept_1_Lys-AS"/>
</dbReference>
<feature type="domain" description="Peptidase S26" evidence="8">
    <location>
        <begin position="93"/>
        <end position="234"/>
    </location>
</feature>
<dbReference type="PROSITE" id="PS00760">
    <property type="entry name" value="SPASE_I_2"/>
    <property type="match status" value="1"/>
</dbReference>
<dbReference type="STRING" id="1122189.SAMN02745165_02920"/>
<sequence length="256" mass="29009">MKYVVILWVLFAYTSSAWCGEITLADKLFYNDQYRSAAEEYTSALNGQSVPTGNLEETLFRLGLSYFMTGDQIKAAQVWSLGREKNPAFFKGRIFRVPAASMNPTLIVGDQIIIDNQYYRNKPISRGDVVVFLMPDDAKNRLFIKRVMGLPGEKIAIKDKALYIDGNKVFDKYASHFDEEKLSAEKAPRDQMKELVIPANSYFLLGDNRDYSFDSRFFGPVTEKMIIGRALIVYASLPNETSMAGARKERTGSVIR</sequence>
<dbReference type="SUPFAM" id="SSF51306">
    <property type="entry name" value="LexA/Signal peptidase"/>
    <property type="match status" value="1"/>
</dbReference>
<dbReference type="InterPro" id="IPR036286">
    <property type="entry name" value="LexA/Signal_pep-like_sf"/>
</dbReference>
<evidence type="ECO:0000256" key="1">
    <source>
        <dbReference type="ARBA" id="ARBA00000677"/>
    </source>
</evidence>
<dbReference type="EMBL" id="FQZT01000012">
    <property type="protein sequence ID" value="SHJ67717.1"/>
    <property type="molecule type" value="Genomic_DNA"/>
</dbReference>
<dbReference type="PANTHER" id="PTHR43390">
    <property type="entry name" value="SIGNAL PEPTIDASE I"/>
    <property type="match status" value="1"/>
</dbReference>
<dbReference type="InterPro" id="IPR000223">
    <property type="entry name" value="Pept_S26A_signal_pept_1"/>
</dbReference>
<dbReference type="Gene3D" id="2.10.109.10">
    <property type="entry name" value="Umud Fragment, subunit A"/>
    <property type="match status" value="1"/>
</dbReference>
<evidence type="ECO:0000256" key="7">
    <source>
        <dbReference type="RuleBase" id="RU362042"/>
    </source>
</evidence>
<evidence type="ECO:0000259" key="8">
    <source>
        <dbReference type="Pfam" id="PF10502"/>
    </source>
</evidence>
<organism evidence="9 10">
    <name type="scientific">Malonomonas rubra DSM 5091</name>
    <dbReference type="NCBI Taxonomy" id="1122189"/>
    <lineage>
        <taxon>Bacteria</taxon>
        <taxon>Pseudomonadati</taxon>
        <taxon>Thermodesulfobacteriota</taxon>
        <taxon>Desulfuromonadia</taxon>
        <taxon>Desulfuromonadales</taxon>
        <taxon>Geopsychrobacteraceae</taxon>
        <taxon>Malonomonas</taxon>
    </lineage>
</organism>
<dbReference type="GO" id="GO:0016020">
    <property type="term" value="C:membrane"/>
    <property type="evidence" value="ECO:0007669"/>
    <property type="project" value="UniProtKB-SubCell"/>
</dbReference>
<name>A0A1M6L945_MALRU</name>
<keyword evidence="7" id="KW-0645">Protease</keyword>
<evidence type="ECO:0000256" key="5">
    <source>
        <dbReference type="ARBA" id="ARBA00022801"/>
    </source>
</evidence>
<dbReference type="Pfam" id="PF10502">
    <property type="entry name" value="Peptidase_S26"/>
    <property type="match status" value="1"/>
</dbReference>
<dbReference type="Proteomes" id="UP000184171">
    <property type="component" value="Unassembled WGS sequence"/>
</dbReference>
<accession>A0A1M6L945</accession>
<gene>
    <name evidence="9" type="ORF">SAMN02745165_02920</name>
</gene>
<dbReference type="PRINTS" id="PR00727">
    <property type="entry name" value="LEADERPTASE"/>
</dbReference>
<dbReference type="InterPro" id="IPR019533">
    <property type="entry name" value="Peptidase_S26"/>
</dbReference>
<evidence type="ECO:0000256" key="3">
    <source>
        <dbReference type="ARBA" id="ARBA00013208"/>
    </source>
</evidence>
<comment type="subcellular location">
    <subcellularLocation>
        <location evidence="7">Membrane</location>
        <topology evidence="7">Single-pass type II membrane protein</topology>
    </subcellularLocation>
</comment>